<comment type="caution">
    <text evidence="1">The sequence shown here is derived from an EMBL/GenBank/DDBJ whole genome shotgun (WGS) entry which is preliminary data.</text>
</comment>
<evidence type="ECO:0000313" key="2">
    <source>
        <dbReference type="Proteomes" id="UP000036305"/>
    </source>
</evidence>
<evidence type="ECO:0000313" key="1">
    <source>
        <dbReference type="EMBL" id="KLY41042.1"/>
    </source>
</evidence>
<gene>
    <name evidence="1" type="ORF">SK91_01545</name>
</gene>
<sequence>MQNHGHRGFCIDAELPEEGVEAGMTEERDSSRRKRAEYTGTLKGPFLHGDSLCLFLADIFL</sequence>
<accession>A0ABR5GI66</accession>
<protein>
    <submittedName>
        <fullName evidence="1">Uncharacterized protein</fullName>
    </submittedName>
</protein>
<dbReference type="EMBL" id="LEUS01000007">
    <property type="protein sequence ID" value="KLY41042.1"/>
    <property type="molecule type" value="Genomic_DNA"/>
</dbReference>
<organism evidence="1 2">
    <name type="scientific">Klebsiella michiganensis</name>
    <dbReference type="NCBI Taxonomy" id="1134687"/>
    <lineage>
        <taxon>Bacteria</taxon>
        <taxon>Pseudomonadati</taxon>
        <taxon>Pseudomonadota</taxon>
        <taxon>Gammaproteobacteria</taxon>
        <taxon>Enterobacterales</taxon>
        <taxon>Enterobacteriaceae</taxon>
        <taxon>Klebsiella/Raoultella group</taxon>
        <taxon>Klebsiella</taxon>
    </lineage>
</organism>
<dbReference type="Proteomes" id="UP000036305">
    <property type="component" value="Unassembled WGS sequence"/>
</dbReference>
<proteinExistence type="predicted"/>
<name>A0ABR5GI66_9ENTR</name>
<reference evidence="1 2" key="1">
    <citation type="submission" date="2015-06" db="EMBL/GenBank/DDBJ databases">
        <title>The Genome Sequence of None.</title>
        <authorList>
            <consortium name="The Broad Institute Genomics Platform"/>
            <consortium name="The Broad Institute Genome Sequencing Center for Infectious Disease"/>
            <person name="Earl A.M."/>
            <person name="Onderdonk A.B."/>
            <person name="Kirby J."/>
            <person name="Ferraro M.J."/>
            <person name="Huang S."/>
            <person name="Spencer M."/>
            <person name="Fodor A."/>
            <person name="Hooper D."/>
            <person name="Dekker J."/>
            <person name="O'Brien T."/>
            <person name="Quan V."/>
            <person name="Gombosev A."/>
            <person name="Delaney M."/>
            <person name="DuBois A."/>
            <person name="Ernst C."/>
            <person name="Kim D.S."/>
            <person name="Rossman W."/>
            <person name="Gohs F."/>
            <person name="Petruso H."/>
            <person name="Nozar T."/>
            <person name="Mougeot F."/>
            <person name="Manson-McGuire A."/>
            <person name="Young S."/>
            <person name="Abouelleil A."/>
            <person name="Cao P."/>
            <person name="Chapman S.B."/>
            <person name="Griggs A."/>
            <person name="Priest M."/>
            <person name="Shea T."/>
            <person name="Wortman I."/>
            <person name="Wortman J.R."/>
            <person name="Nusbaum C."/>
            <person name="Birren B."/>
        </authorList>
    </citation>
    <scope>NUCLEOTIDE SEQUENCE [LARGE SCALE GENOMIC DNA]</scope>
    <source>
        <strain evidence="1 2">MGH87</strain>
    </source>
</reference>
<keyword evidence="2" id="KW-1185">Reference proteome</keyword>